<feature type="chain" id="PRO_5027597432" evidence="6">
    <location>
        <begin position="21"/>
        <end position="627"/>
    </location>
</feature>
<keyword evidence="4 5" id="KW-1015">Disulfide bond</keyword>
<feature type="domain" description="Sushi" evidence="7">
    <location>
        <begin position="443"/>
        <end position="504"/>
    </location>
</feature>
<dbReference type="AlphaFoldDB" id="A0A6P7HTK3"/>
<proteinExistence type="predicted"/>
<evidence type="ECO:0000256" key="4">
    <source>
        <dbReference type="ARBA" id="ARBA00023157"/>
    </source>
</evidence>
<dbReference type="CDD" id="cd00033">
    <property type="entry name" value="CCP"/>
    <property type="match status" value="7"/>
</dbReference>
<evidence type="ECO:0000256" key="2">
    <source>
        <dbReference type="ARBA" id="ARBA00022659"/>
    </source>
</evidence>
<dbReference type="PROSITE" id="PS50923">
    <property type="entry name" value="SUSHI"/>
    <property type="match status" value="9"/>
</dbReference>
<dbReference type="InterPro" id="IPR051503">
    <property type="entry name" value="ComplSys_Reg/VirEntry_Med"/>
</dbReference>
<gene>
    <name evidence="9" type="primary">LOC114434208</name>
</gene>
<feature type="disulfide bond" evidence="5">
    <location>
        <begin position="414"/>
        <end position="441"/>
    </location>
</feature>
<feature type="domain" description="Sushi" evidence="7">
    <location>
        <begin position="506"/>
        <end position="565"/>
    </location>
</feature>
<comment type="subcellular location">
    <subcellularLocation>
        <location evidence="1">Virion</location>
    </subcellularLocation>
</comment>
<dbReference type="Gene3D" id="2.10.70.10">
    <property type="entry name" value="Complement Module, domain 1"/>
    <property type="match status" value="10"/>
</dbReference>
<reference evidence="9" key="1">
    <citation type="submission" date="2025-08" db="UniProtKB">
        <authorList>
            <consortium name="RefSeq"/>
        </authorList>
    </citation>
    <scope>IDENTIFICATION</scope>
</reference>
<dbReference type="RefSeq" id="XP_028259030.1">
    <property type="nucleotide sequence ID" value="XM_028403229.1"/>
</dbReference>
<dbReference type="SUPFAM" id="SSF57535">
    <property type="entry name" value="Complement control module/SCR domain"/>
    <property type="match status" value="10"/>
</dbReference>
<feature type="domain" description="Sushi" evidence="7">
    <location>
        <begin position="26"/>
        <end position="86"/>
    </location>
</feature>
<keyword evidence="3 6" id="KW-0732">Signal</keyword>
<dbReference type="InParanoid" id="A0A6P7HTK3"/>
<feature type="domain" description="Sushi" evidence="7">
    <location>
        <begin position="210"/>
        <end position="266"/>
    </location>
</feature>
<evidence type="ECO:0000256" key="3">
    <source>
        <dbReference type="ARBA" id="ARBA00022729"/>
    </source>
</evidence>
<feature type="domain" description="Sushi" evidence="7">
    <location>
        <begin position="87"/>
        <end position="149"/>
    </location>
</feature>
<dbReference type="Pfam" id="PF00084">
    <property type="entry name" value="Sushi"/>
    <property type="match status" value="7"/>
</dbReference>
<keyword evidence="2 5" id="KW-0768">Sushi</keyword>
<dbReference type="OrthoDB" id="10051774at2759"/>
<feature type="domain" description="Sushi" evidence="7">
    <location>
        <begin position="320"/>
        <end position="380"/>
    </location>
</feature>
<dbReference type="PANTHER" id="PTHR45785">
    <property type="entry name" value="COMPLEMENT FACTOR H-RELATED"/>
    <property type="match status" value="1"/>
</dbReference>
<organism evidence="8 9">
    <name type="scientific">Parambassis ranga</name>
    <name type="common">Indian glassy fish</name>
    <dbReference type="NCBI Taxonomy" id="210632"/>
    <lineage>
        <taxon>Eukaryota</taxon>
        <taxon>Metazoa</taxon>
        <taxon>Chordata</taxon>
        <taxon>Craniata</taxon>
        <taxon>Vertebrata</taxon>
        <taxon>Euteleostomi</taxon>
        <taxon>Actinopterygii</taxon>
        <taxon>Neopterygii</taxon>
        <taxon>Teleostei</taxon>
        <taxon>Neoteleostei</taxon>
        <taxon>Acanthomorphata</taxon>
        <taxon>Ovalentaria</taxon>
        <taxon>Ambassidae</taxon>
        <taxon>Parambassis</taxon>
    </lineage>
</organism>
<sequence>MMRLFHPLWFFILWLKVNWSAQQNVVTCGRPQILHGSVSGDTQVYNKDQYLTFECNDGYKAVEDRPSKCSKVGNRAEWIPTPMCEVIKCRVTLKQGTQYDPRYKNVFLPGETLRVTCEEREWISNRQTTSAETTCQDGGQWTIDPVCREVTCSRPPDRSLQRWDANRGQQIKLGDSVWYTCKPGYKKPSYNTWATCTRDEWTPNPLCKEITCPRKVYPHAEIVGDIQSEYQYNQRVEYACNNGFEGTFTITCRDNGWSPESQQCRGITCNRLDIENATISSHKSMYQHNEEVTYRCMDGKTLTLTCQNGAWIGPKACSAKTCEEPELFYGYYHHNLNDSELIYGVIIKYVCEDGYKLVGEGDTNECLLYGWDKPHPTCQQITCELRASDPNLRVNPRPDDNEPFTVGRKLRFSCIDDLGLTGPSEIECLSTGLWSDDVPTCSEKCQVTKPPQNVNVNPPEGSRLVKGEQLTFSCRQRGQAIKGKTTVECLENAQWSDDFPTCGDPSYCGKPPPLLDGDTATIVSKLQYNHNEKVQYSCQRFYKMQGQPYMTCLNGEWIGEMKCLQPCIVDRAAMNERNIGFRYKYDDKLYALHGDHLNFLCTRGTPDRQIPMRQMCNDGVITLPRCV</sequence>
<name>A0A6P7HTK3_9TELE</name>
<feature type="domain" description="Sushi" evidence="7">
    <location>
        <begin position="150"/>
        <end position="209"/>
    </location>
</feature>
<dbReference type="PANTHER" id="PTHR45785:SF2">
    <property type="entry name" value="COMPLEMENT FACTOR H-RELATED"/>
    <property type="match status" value="1"/>
</dbReference>
<protein>
    <submittedName>
        <fullName evidence="9">Complement factor H-like</fullName>
    </submittedName>
</protein>
<comment type="caution">
    <text evidence="5">Lacks conserved residue(s) required for the propagation of feature annotation.</text>
</comment>
<feature type="disulfide bond" evidence="5">
    <location>
        <begin position="351"/>
        <end position="378"/>
    </location>
</feature>
<dbReference type="SMART" id="SM00032">
    <property type="entry name" value="CCP"/>
    <property type="match status" value="9"/>
</dbReference>
<keyword evidence="8" id="KW-1185">Reference proteome</keyword>
<dbReference type="InterPro" id="IPR000436">
    <property type="entry name" value="Sushi_SCR_CCP_dom"/>
</dbReference>
<dbReference type="GeneID" id="114434208"/>
<feature type="signal peptide" evidence="6">
    <location>
        <begin position="1"/>
        <end position="20"/>
    </location>
</feature>
<accession>A0A6P7HTK3</accession>
<evidence type="ECO:0000256" key="1">
    <source>
        <dbReference type="ARBA" id="ARBA00004328"/>
    </source>
</evidence>
<evidence type="ECO:0000313" key="8">
    <source>
        <dbReference type="Proteomes" id="UP000515145"/>
    </source>
</evidence>
<evidence type="ECO:0000256" key="5">
    <source>
        <dbReference type="PROSITE-ProRule" id="PRU00302"/>
    </source>
</evidence>
<feature type="domain" description="Sushi" evidence="7">
    <location>
        <begin position="381"/>
        <end position="441"/>
    </location>
</feature>
<evidence type="ECO:0000256" key="6">
    <source>
        <dbReference type="SAM" id="SignalP"/>
    </source>
</evidence>
<dbReference type="Proteomes" id="UP000515145">
    <property type="component" value="Chromosome 4"/>
</dbReference>
<evidence type="ECO:0000313" key="9">
    <source>
        <dbReference type="RefSeq" id="XP_028259030.1"/>
    </source>
</evidence>
<feature type="domain" description="Sushi" evidence="7">
    <location>
        <begin position="267"/>
        <end position="319"/>
    </location>
</feature>
<evidence type="ECO:0000259" key="7">
    <source>
        <dbReference type="PROSITE" id="PS50923"/>
    </source>
</evidence>
<dbReference type="InterPro" id="IPR035976">
    <property type="entry name" value="Sushi/SCR/CCP_sf"/>
</dbReference>